<sequence length="168" mass="19851">MAAKIKQIKRFSTIVSTRDSNRRFHTIRRYCVIFRRSTHPYATYTCRRCEQSDQYINSLKDRINNIEKLVKHLSMTIKTTNMCLNKYVPSKNSEPLSSDIDNFSKMETDQLIRLSTQLGARMFGKRDADTNKQDAKDEDTKDENKQDIKDENKQEIKDENKKDIMDEN</sequence>
<comment type="caution">
    <text evidence="2">The sequence shown here is derived from an EMBL/GenBank/DDBJ whole genome shotgun (WGS) entry which is preliminary data.</text>
</comment>
<keyword evidence="3" id="KW-1185">Reference proteome</keyword>
<feature type="compositionally biased region" description="Basic and acidic residues" evidence="1">
    <location>
        <begin position="124"/>
        <end position="168"/>
    </location>
</feature>
<proteinExistence type="predicted"/>
<evidence type="ECO:0000256" key="1">
    <source>
        <dbReference type="SAM" id="MobiDB-lite"/>
    </source>
</evidence>
<dbReference type="Proteomes" id="UP000789405">
    <property type="component" value="Unassembled WGS sequence"/>
</dbReference>
<feature type="region of interest" description="Disordered" evidence="1">
    <location>
        <begin position="123"/>
        <end position="168"/>
    </location>
</feature>
<evidence type="ECO:0000313" key="2">
    <source>
        <dbReference type="EMBL" id="CAG8567658.1"/>
    </source>
</evidence>
<gene>
    <name evidence="2" type="ORF">DERYTH_LOCUS6048</name>
</gene>
<accession>A0A9N9BKG8</accession>
<dbReference type="OrthoDB" id="2357415at2759"/>
<dbReference type="EMBL" id="CAJVPY010002649">
    <property type="protein sequence ID" value="CAG8567658.1"/>
    <property type="molecule type" value="Genomic_DNA"/>
</dbReference>
<evidence type="ECO:0000313" key="3">
    <source>
        <dbReference type="Proteomes" id="UP000789405"/>
    </source>
</evidence>
<protein>
    <submittedName>
        <fullName evidence="2">25954_t:CDS:1</fullName>
    </submittedName>
</protein>
<dbReference type="AlphaFoldDB" id="A0A9N9BKG8"/>
<reference evidence="2" key="1">
    <citation type="submission" date="2021-06" db="EMBL/GenBank/DDBJ databases">
        <authorList>
            <person name="Kallberg Y."/>
            <person name="Tangrot J."/>
            <person name="Rosling A."/>
        </authorList>
    </citation>
    <scope>NUCLEOTIDE SEQUENCE</scope>
    <source>
        <strain evidence="2">MA453B</strain>
    </source>
</reference>
<organism evidence="2 3">
    <name type="scientific">Dentiscutata erythropus</name>
    <dbReference type="NCBI Taxonomy" id="1348616"/>
    <lineage>
        <taxon>Eukaryota</taxon>
        <taxon>Fungi</taxon>
        <taxon>Fungi incertae sedis</taxon>
        <taxon>Mucoromycota</taxon>
        <taxon>Glomeromycotina</taxon>
        <taxon>Glomeromycetes</taxon>
        <taxon>Diversisporales</taxon>
        <taxon>Gigasporaceae</taxon>
        <taxon>Dentiscutata</taxon>
    </lineage>
</organism>
<name>A0A9N9BKG8_9GLOM</name>